<evidence type="ECO:0000313" key="2">
    <source>
        <dbReference type="EMBL" id="GAA4237953.1"/>
    </source>
</evidence>
<protein>
    <recommendedName>
        <fullName evidence="1">DUF397 domain-containing protein</fullName>
    </recommendedName>
</protein>
<evidence type="ECO:0000259" key="1">
    <source>
        <dbReference type="Pfam" id="PF04149"/>
    </source>
</evidence>
<organism evidence="2 3">
    <name type="scientific">Actinomadura meridiana</name>
    <dbReference type="NCBI Taxonomy" id="559626"/>
    <lineage>
        <taxon>Bacteria</taxon>
        <taxon>Bacillati</taxon>
        <taxon>Actinomycetota</taxon>
        <taxon>Actinomycetes</taxon>
        <taxon>Streptosporangiales</taxon>
        <taxon>Thermomonosporaceae</taxon>
        <taxon>Actinomadura</taxon>
    </lineage>
</organism>
<dbReference type="EMBL" id="BAABAS010000019">
    <property type="protein sequence ID" value="GAA4237953.1"/>
    <property type="molecule type" value="Genomic_DNA"/>
</dbReference>
<proteinExistence type="predicted"/>
<feature type="domain" description="DUF397" evidence="1">
    <location>
        <begin position="31"/>
        <end position="83"/>
    </location>
</feature>
<feature type="domain" description="DUF397" evidence="1">
    <location>
        <begin position="11"/>
        <end position="29"/>
    </location>
</feature>
<evidence type="ECO:0000313" key="3">
    <source>
        <dbReference type="Proteomes" id="UP001501710"/>
    </source>
</evidence>
<comment type="caution">
    <text evidence="2">The sequence shown here is derived from an EMBL/GenBank/DDBJ whole genome shotgun (WGS) entry which is preliminary data.</text>
</comment>
<accession>A0ABP8CE51</accession>
<dbReference type="RefSeq" id="WP_344901147.1">
    <property type="nucleotide sequence ID" value="NZ_BAABAS010000019.1"/>
</dbReference>
<reference evidence="3" key="1">
    <citation type="journal article" date="2019" name="Int. J. Syst. Evol. Microbiol.">
        <title>The Global Catalogue of Microorganisms (GCM) 10K type strain sequencing project: providing services to taxonomists for standard genome sequencing and annotation.</title>
        <authorList>
            <consortium name="The Broad Institute Genomics Platform"/>
            <consortium name="The Broad Institute Genome Sequencing Center for Infectious Disease"/>
            <person name="Wu L."/>
            <person name="Ma J."/>
        </authorList>
    </citation>
    <scope>NUCLEOTIDE SEQUENCE [LARGE SCALE GENOMIC DNA]</scope>
    <source>
        <strain evidence="3">JCM 17440</strain>
    </source>
</reference>
<dbReference type="InterPro" id="IPR007278">
    <property type="entry name" value="DUF397"/>
</dbReference>
<dbReference type="Pfam" id="PF04149">
    <property type="entry name" value="DUF397"/>
    <property type="match status" value="2"/>
</dbReference>
<dbReference type="Proteomes" id="UP001501710">
    <property type="component" value="Unassembled WGS sequence"/>
</dbReference>
<name>A0ABP8CE51_9ACTN</name>
<keyword evidence="3" id="KW-1185">Reference proteome</keyword>
<gene>
    <name evidence="2" type="ORF">GCM10022254_51890</name>
</gene>
<sequence length="91" mass="9425">MTTQQYVQYPWRKSSHSGSSGTECVEVATLWHTSSHSGSGGTSCVEVAGLTSQGVALRDSKDADGPMLSIAPAAWASLLTDIKGGSLDLTP</sequence>